<dbReference type="GO" id="GO:0006307">
    <property type="term" value="P:DNA alkylation repair"/>
    <property type="evidence" value="ECO:0007669"/>
    <property type="project" value="TreeGrafter"/>
</dbReference>
<accession>A0A7X9S239</accession>
<proteinExistence type="predicted"/>
<dbReference type="SUPFAM" id="SSF48150">
    <property type="entry name" value="DNA-glycosylase"/>
    <property type="match status" value="1"/>
</dbReference>
<dbReference type="PANTHER" id="PTHR43003:SF5">
    <property type="entry name" value="DNA-3-METHYLADENINE GLYCOSYLASE"/>
    <property type="match status" value="1"/>
</dbReference>
<dbReference type="InterPro" id="IPR003265">
    <property type="entry name" value="HhH-GPD_domain"/>
</dbReference>
<dbReference type="RefSeq" id="WP_169661106.1">
    <property type="nucleotide sequence ID" value="NZ_JABANE010000257.1"/>
</dbReference>
<dbReference type="Pfam" id="PF00730">
    <property type="entry name" value="HhH-GPD"/>
    <property type="match status" value="1"/>
</dbReference>
<keyword evidence="4" id="KW-0234">DNA repair</keyword>
<sequence>MPEYFTYGETEIEYLKGKDKKLKAVIEKVGMIKRSVNPDLFSSIIKIIIGQQISTKAQETIWARLKEKIGEVNAQQIDQLSEEELQSIGISFRKAGYIKNFTSQVLTNTFDIVALKTQTDEEVINALSSLKGIGVWTAEMLMIFSMQRKDIVSFGDLAIIRGIRMIYRHKEVSKERFKKYQKRYSPYGSVASLYLWAVAGGAIEGLEDPLT</sequence>
<dbReference type="GO" id="GO:0032131">
    <property type="term" value="F:alkylated DNA binding"/>
    <property type="evidence" value="ECO:0007669"/>
    <property type="project" value="TreeGrafter"/>
</dbReference>
<dbReference type="GO" id="GO:0008725">
    <property type="term" value="F:DNA-3-methyladenine glycosylase activity"/>
    <property type="evidence" value="ECO:0007669"/>
    <property type="project" value="TreeGrafter"/>
</dbReference>
<name>A0A7X9S239_9BACT</name>
<dbReference type="GO" id="GO:0043916">
    <property type="term" value="F:DNA-7-methylguanine glycosylase activity"/>
    <property type="evidence" value="ECO:0007669"/>
    <property type="project" value="TreeGrafter"/>
</dbReference>
<dbReference type="EC" id="3.2.2.21" evidence="2"/>
<comment type="catalytic activity">
    <reaction evidence="1">
        <text>Hydrolysis of alkylated DNA, releasing 3-methyladenine, 3-methylguanine, 7-methylguanine and 7-methyladenine.</text>
        <dbReference type="EC" id="3.2.2.21"/>
    </reaction>
</comment>
<dbReference type="InterPro" id="IPR011257">
    <property type="entry name" value="DNA_glycosylase"/>
</dbReference>
<evidence type="ECO:0000256" key="3">
    <source>
        <dbReference type="ARBA" id="ARBA00022763"/>
    </source>
</evidence>
<dbReference type="GO" id="GO:0032993">
    <property type="term" value="C:protein-DNA complex"/>
    <property type="evidence" value="ECO:0007669"/>
    <property type="project" value="TreeGrafter"/>
</dbReference>
<dbReference type="GO" id="GO:0005737">
    <property type="term" value="C:cytoplasm"/>
    <property type="evidence" value="ECO:0007669"/>
    <property type="project" value="TreeGrafter"/>
</dbReference>
<keyword evidence="7" id="KW-1185">Reference proteome</keyword>
<evidence type="ECO:0000313" key="7">
    <source>
        <dbReference type="Proteomes" id="UP000576082"/>
    </source>
</evidence>
<keyword evidence="3" id="KW-0227">DNA damage</keyword>
<dbReference type="Proteomes" id="UP000576082">
    <property type="component" value="Unassembled WGS sequence"/>
</dbReference>
<gene>
    <name evidence="6" type="ORF">HHU12_33655</name>
</gene>
<evidence type="ECO:0000256" key="2">
    <source>
        <dbReference type="ARBA" id="ARBA00012000"/>
    </source>
</evidence>
<dbReference type="InterPro" id="IPR051912">
    <property type="entry name" value="Alkylbase_DNA_Glycosylase/TA"/>
</dbReference>
<dbReference type="GO" id="GO:0006285">
    <property type="term" value="P:base-excision repair, AP site formation"/>
    <property type="evidence" value="ECO:0007669"/>
    <property type="project" value="TreeGrafter"/>
</dbReference>
<dbReference type="Gene3D" id="1.10.340.30">
    <property type="entry name" value="Hypothetical protein, domain 2"/>
    <property type="match status" value="1"/>
</dbReference>
<evidence type="ECO:0000256" key="4">
    <source>
        <dbReference type="ARBA" id="ARBA00023204"/>
    </source>
</evidence>
<protein>
    <recommendedName>
        <fullName evidence="2">DNA-3-methyladenine glycosylase II</fullName>
        <ecNumber evidence="2">3.2.2.21</ecNumber>
    </recommendedName>
</protein>
<evidence type="ECO:0000259" key="5">
    <source>
        <dbReference type="SMART" id="SM00478"/>
    </source>
</evidence>
<dbReference type="PANTHER" id="PTHR43003">
    <property type="entry name" value="DNA-3-METHYLADENINE GLYCOSYLASE"/>
    <property type="match status" value="1"/>
</dbReference>
<feature type="domain" description="HhH-GPD" evidence="5">
    <location>
        <begin position="49"/>
        <end position="200"/>
    </location>
</feature>
<evidence type="ECO:0000256" key="1">
    <source>
        <dbReference type="ARBA" id="ARBA00000086"/>
    </source>
</evidence>
<dbReference type="EMBL" id="JABANE010000257">
    <property type="protein sequence ID" value="NME72953.1"/>
    <property type="molecule type" value="Genomic_DNA"/>
</dbReference>
<organism evidence="6 7">
    <name type="scientific">Flammeovirga aprica JL-4</name>
    <dbReference type="NCBI Taxonomy" id="694437"/>
    <lineage>
        <taxon>Bacteria</taxon>
        <taxon>Pseudomonadati</taxon>
        <taxon>Bacteroidota</taxon>
        <taxon>Cytophagia</taxon>
        <taxon>Cytophagales</taxon>
        <taxon>Flammeovirgaceae</taxon>
        <taxon>Flammeovirga</taxon>
    </lineage>
</organism>
<reference evidence="6 7" key="1">
    <citation type="submission" date="2020-04" db="EMBL/GenBank/DDBJ databases">
        <title>Flammeovirga sp. SR4, a novel species isolated from seawater.</title>
        <authorList>
            <person name="Wang X."/>
        </authorList>
    </citation>
    <scope>NUCLEOTIDE SEQUENCE [LARGE SCALE GENOMIC DNA]</scope>
    <source>
        <strain evidence="6 7">ATCC 23126</strain>
    </source>
</reference>
<dbReference type="AlphaFoldDB" id="A0A7X9S239"/>
<dbReference type="Gene3D" id="1.10.1670.40">
    <property type="match status" value="1"/>
</dbReference>
<dbReference type="SMART" id="SM00478">
    <property type="entry name" value="ENDO3c"/>
    <property type="match status" value="1"/>
</dbReference>
<comment type="caution">
    <text evidence="6">The sequence shown here is derived from an EMBL/GenBank/DDBJ whole genome shotgun (WGS) entry which is preliminary data.</text>
</comment>
<dbReference type="CDD" id="cd00056">
    <property type="entry name" value="ENDO3c"/>
    <property type="match status" value="1"/>
</dbReference>
<evidence type="ECO:0000313" key="6">
    <source>
        <dbReference type="EMBL" id="NME72953.1"/>
    </source>
</evidence>